<dbReference type="Proteomes" id="UP000273786">
    <property type="component" value="Unassembled WGS sequence"/>
</dbReference>
<organism evidence="2 3">
    <name type="scientific">Mesorhizobium tamadayense</name>
    <dbReference type="NCBI Taxonomy" id="425306"/>
    <lineage>
        <taxon>Bacteria</taxon>
        <taxon>Pseudomonadati</taxon>
        <taxon>Pseudomonadota</taxon>
        <taxon>Alphaproteobacteria</taxon>
        <taxon>Hyphomicrobiales</taxon>
        <taxon>Phyllobacteriaceae</taxon>
        <taxon>Mesorhizobium</taxon>
    </lineage>
</organism>
<dbReference type="OrthoDB" id="7632576at2"/>
<evidence type="ECO:0000313" key="2">
    <source>
        <dbReference type="EMBL" id="RRH96723.1"/>
    </source>
</evidence>
<comment type="caution">
    <text evidence="2">The sequence shown here is derived from an EMBL/GenBank/DDBJ whole genome shotgun (WGS) entry which is preliminary data.</text>
</comment>
<evidence type="ECO:0000259" key="1">
    <source>
        <dbReference type="Pfam" id="PF07506"/>
    </source>
</evidence>
<proteinExistence type="predicted"/>
<protein>
    <recommendedName>
        <fullName evidence="1">RepB plasmid partition domain-containing protein</fullName>
    </recommendedName>
</protein>
<feature type="domain" description="RepB plasmid partition" evidence="1">
    <location>
        <begin position="1"/>
        <end position="57"/>
    </location>
</feature>
<dbReference type="RefSeq" id="WP_125002648.1">
    <property type="nucleotide sequence ID" value="NZ_RQXT01000030.1"/>
</dbReference>
<accession>A0A3P3FDH4</accession>
<dbReference type="Pfam" id="PF07506">
    <property type="entry name" value="RepB"/>
    <property type="match status" value="1"/>
</dbReference>
<evidence type="ECO:0000313" key="3">
    <source>
        <dbReference type="Proteomes" id="UP000273786"/>
    </source>
</evidence>
<dbReference type="InterPro" id="IPR011111">
    <property type="entry name" value="Plasmid_RepB"/>
</dbReference>
<keyword evidence="3" id="KW-1185">Reference proteome</keyword>
<gene>
    <name evidence="2" type="ORF">EH240_22395</name>
</gene>
<sequence>MEAEFAELSSGFRNAAGSSGTWNLELVAARGYLDRLMGNVRVVRYLENHFPQRFAEFQSIFDPPRAARIRRTSAIKRKTPG</sequence>
<dbReference type="EMBL" id="RQXT01000030">
    <property type="protein sequence ID" value="RRH96723.1"/>
    <property type="molecule type" value="Genomic_DNA"/>
</dbReference>
<name>A0A3P3FDH4_9HYPH</name>
<reference evidence="2 3" key="1">
    <citation type="submission" date="2018-11" db="EMBL/GenBank/DDBJ databases">
        <title>the genome of Mesorhizobium tamadayense DSM 28320.</title>
        <authorList>
            <person name="Gao J."/>
        </authorList>
    </citation>
    <scope>NUCLEOTIDE SEQUENCE [LARGE SCALE GENOMIC DNA]</scope>
    <source>
        <strain evidence="2 3">DSM 28320</strain>
    </source>
</reference>
<dbReference type="AlphaFoldDB" id="A0A3P3FDH4"/>